<name>A0A1Y2L7L4_9PROT</name>
<dbReference type="SUPFAM" id="SSF58104">
    <property type="entry name" value="Methyl-accepting chemotaxis protein (MCP) signaling domain"/>
    <property type="match status" value="1"/>
</dbReference>
<dbReference type="AlphaFoldDB" id="A0A1Y2L7L4"/>
<dbReference type="Gene3D" id="6.10.340.10">
    <property type="match status" value="1"/>
</dbReference>
<evidence type="ECO:0000256" key="1">
    <source>
        <dbReference type="ARBA" id="ARBA00023224"/>
    </source>
</evidence>
<dbReference type="SMART" id="SM00283">
    <property type="entry name" value="MA"/>
    <property type="match status" value="1"/>
</dbReference>
<keyword evidence="8" id="KW-1185">Reference proteome</keyword>
<dbReference type="RefSeq" id="WP_085620527.1">
    <property type="nucleotide sequence ID" value="NZ_JFKB01000015.1"/>
</dbReference>
<dbReference type="GO" id="GO:0006935">
    <property type="term" value="P:chemotaxis"/>
    <property type="evidence" value="ECO:0007669"/>
    <property type="project" value="InterPro"/>
</dbReference>
<comment type="caution">
    <text evidence="7">The sequence shown here is derived from an EMBL/GenBank/DDBJ whole genome shotgun (WGS) entry which is preliminary data.</text>
</comment>
<evidence type="ECO:0000256" key="4">
    <source>
        <dbReference type="SAM" id="Phobius"/>
    </source>
</evidence>
<dbReference type="PANTHER" id="PTHR32089">
    <property type="entry name" value="METHYL-ACCEPTING CHEMOTAXIS PROTEIN MCPB"/>
    <property type="match status" value="1"/>
</dbReference>
<accession>A0A1Y2L7L4</accession>
<dbReference type="GO" id="GO:0007165">
    <property type="term" value="P:signal transduction"/>
    <property type="evidence" value="ECO:0007669"/>
    <property type="project" value="UniProtKB-KW"/>
</dbReference>
<evidence type="ECO:0000313" key="7">
    <source>
        <dbReference type="EMBL" id="OSQ45341.1"/>
    </source>
</evidence>
<keyword evidence="4" id="KW-0472">Membrane</keyword>
<dbReference type="PROSITE" id="PS50111">
    <property type="entry name" value="CHEMOTAXIS_TRANSDUC_2"/>
    <property type="match status" value="1"/>
</dbReference>
<keyword evidence="4" id="KW-0812">Transmembrane</keyword>
<dbReference type="GO" id="GO:0016020">
    <property type="term" value="C:membrane"/>
    <property type="evidence" value="ECO:0007669"/>
    <property type="project" value="InterPro"/>
</dbReference>
<evidence type="ECO:0000313" key="8">
    <source>
        <dbReference type="Proteomes" id="UP000193396"/>
    </source>
</evidence>
<dbReference type="STRING" id="1293890.TALK_17950"/>
<dbReference type="Proteomes" id="UP000193396">
    <property type="component" value="Unassembled WGS sequence"/>
</dbReference>
<keyword evidence="1 3" id="KW-0807">Transducer</keyword>
<feature type="transmembrane region" description="Helical" evidence="4">
    <location>
        <begin position="312"/>
        <end position="331"/>
    </location>
</feature>
<feature type="transmembrane region" description="Helical" evidence="4">
    <location>
        <begin position="24"/>
        <end position="49"/>
    </location>
</feature>
<reference evidence="7 8" key="1">
    <citation type="submission" date="2014-03" db="EMBL/GenBank/DDBJ databases">
        <title>The draft genome sequence of Thalassospira alkalitolerans JCM 18968.</title>
        <authorList>
            <person name="Lai Q."/>
            <person name="Shao Z."/>
        </authorList>
    </citation>
    <scope>NUCLEOTIDE SEQUENCE [LARGE SCALE GENOMIC DNA]</scope>
    <source>
        <strain evidence="7 8">JCM 18968</strain>
    </source>
</reference>
<organism evidence="7 8">
    <name type="scientific">Thalassospira alkalitolerans</name>
    <dbReference type="NCBI Taxonomy" id="1293890"/>
    <lineage>
        <taxon>Bacteria</taxon>
        <taxon>Pseudomonadati</taxon>
        <taxon>Pseudomonadota</taxon>
        <taxon>Alphaproteobacteria</taxon>
        <taxon>Rhodospirillales</taxon>
        <taxon>Thalassospiraceae</taxon>
        <taxon>Thalassospira</taxon>
    </lineage>
</organism>
<dbReference type="InterPro" id="IPR032255">
    <property type="entry name" value="HBM"/>
</dbReference>
<dbReference type="PANTHER" id="PTHR32089:SF112">
    <property type="entry name" value="LYSOZYME-LIKE PROTEIN-RELATED"/>
    <property type="match status" value="1"/>
</dbReference>
<dbReference type="EMBL" id="JFKB01000015">
    <property type="protein sequence ID" value="OSQ45341.1"/>
    <property type="molecule type" value="Genomic_DNA"/>
</dbReference>
<protein>
    <recommendedName>
        <fullName evidence="9">Chemotaxis protein</fullName>
    </recommendedName>
</protein>
<comment type="similarity">
    <text evidence="2">Belongs to the methyl-accepting chemotaxis (MCP) protein family.</text>
</comment>
<evidence type="ECO:0000256" key="2">
    <source>
        <dbReference type="ARBA" id="ARBA00029447"/>
    </source>
</evidence>
<evidence type="ECO:0000259" key="6">
    <source>
        <dbReference type="PROSITE" id="PS50885"/>
    </source>
</evidence>
<evidence type="ECO:0000259" key="5">
    <source>
        <dbReference type="PROSITE" id="PS50111"/>
    </source>
</evidence>
<dbReference type="InterPro" id="IPR003660">
    <property type="entry name" value="HAMP_dom"/>
</dbReference>
<dbReference type="Pfam" id="PF00672">
    <property type="entry name" value="HAMP"/>
    <property type="match status" value="1"/>
</dbReference>
<dbReference type="SMART" id="SM01358">
    <property type="entry name" value="HBM"/>
    <property type="match status" value="1"/>
</dbReference>
<gene>
    <name evidence="7" type="ORF">TALK_17950</name>
</gene>
<proteinExistence type="inferred from homology"/>
<sequence length="682" mass="73691">MATVQAVSDDKAGFLTNLRVRTKILLGFTVVLIVLGAVLVFAFLSFVTISKDIDEYALHVEEASLIGQIEARFLRFSAHAREFANTAHEEDANRVYEIAAALAPLMEQAKQHFTNPDHQARIERMTDDLALYMHDFERSKELSDEYHGLILERLEPDGVKVLEDLNTLVSHAEMNSDFTMLKQVVSAREHALLAQLYANILIGRQDSSFGDKAAFEFSELEKILKSIEQNVQSSEDRLVIADAMKMFSDHRDVFGKIRKDELEIEDTVNGEMRIAAQEIISDAEKLMVEITAVEKTIFDRMMGAVGTAEKDILIASLAGGMMGIVIAWLLGNRLSHPIVAITGVMRRLADRDLEVVIPSQARRDEIGQMAGAVQVFKENAIHNNQLEAEAIEQEKRAKAAQRAFMNQTADSFNTSVGQILESVASAAVELQATADSMSNLASAASSQTAAVAAATEEASGNVQTVASATEELNASIEEINRQVILSSEVAHKAVEQAQDTFASMQELVNASDSIEAVLRLISDIAEQTNMLALNATIEASRAGEAGKGFAVVAGEVKNLAVQSTKATEEIARQVANIQSRTGDAVSRIELIGKTISEMDGIVSTISSAVEEQTAATREIAFNIEQAATGTTIVSSSIVSVSDAVRETGSASGDVLSAVTMLSENFTTLKGATDSFVSTIRAA</sequence>
<dbReference type="OrthoDB" id="3378718at2"/>
<dbReference type="GO" id="GO:0004888">
    <property type="term" value="F:transmembrane signaling receptor activity"/>
    <property type="evidence" value="ECO:0007669"/>
    <property type="project" value="InterPro"/>
</dbReference>
<dbReference type="Pfam" id="PF00015">
    <property type="entry name" value="MCPsignal"/>
    <property type="match status" value="1"/>
</dbReference>
<dbReference type="PROSITE" id="PS50885">
    <property type="entry name" value="HAMP"/>
    <property type="match status" value="1"/>
</dbReference>
<evidence type="ECO:0000256" key="3">
    <source>
        <dbReference type="PROSITE-ProRule" id="PRU00284"/>
    </source>
</evidence>
<evidence type="ECO:0008006" key="9">
    <source>
        <dbReference type="Google" id="ProtNLM"/>
    </source>
</evidence>
<dbReference type="InterPro" id="IPR004089">
    <property type="entry name" value="MCPsignal_dom"/>
</dbReference>
<dbReference type="PRINTS" id="PR00260">
    <property type="entry name" value="CHEMTRNSDUCR"/>
</dbReference>
<dbReference type="CDD" id="cd06225">
    <property type="entry name" value="HAMP"/>
    <property type="match status" value="1"/>
</dbReference>
<dbReference type="Gene3D" id="1.10.287.950">
    <property type="entry name" value="Methyl-accepting chemotaxis protein"/>
    <property type="match status" value="1"/>
</dbReference>
<feature type="domain" description="Methyl-accepting transducer" evidence="5">
    <location>
        <begin position="419"/>
        <end position="662"/>
    </location>
</feature>
<keyword evidence="4" id="KW-1133">Transmembrane helix</keyword>
<dbReference type="InterPro" id="IPR004090">
    <property type="entry name" value="Chemotax_Me-accpt_rcpt"/>
</dbReference>
<dbReference type="SMART" id="SM00304">
    <property type="entry name" value="HAMP"/>
    <property type="match status" value="1"/>
</dbReference>
<feature type="domain" description="HAMP" evidence="6">
    <location>
        <begin position="332"/>
        <end position="385"/>
    </location>
</feature>